<reference evidence="1 2" key="1">
    <citation type="submission" date="2023-12" db="EMBL/GenBank/DDBJ databases">
        <title>Genome comparison identifies genes involved in endophytic behavior of Lysinibacillus irui and provides insights into its role as a plant-growth promoting bacterium.</title>
        <authorList>
            <person name="Hilario S."/>
            <person name="Matos I."/>
            <person name="Goncalves M.F.M."/>
            <person name="Pardo C.A."/>
            <person name="Santos M.J."/>
        </authorList>
    </citation>
    <scope>NUCLEOTIDE SEQUENCE [LARGE SCALE GENOMIC DNA]</scope>
    <source>
        <strain evidence="1 2">B3</strain>
    </source>
</reference>
<comment type="caution">
    <text evidence="1">The sequence shown here is derived from an EMBL/GenBank/DDBJ whole genome shotgun (WGS) entry which is preliminary data.</text>
</comment>
<dbReference type="Proteomes" id="UP001289615">
    <property type="component" value="Unassembled WGS sequence"/>
</dbReference>
<sequence>MSQESYVIKHDRFLDELIRKYQAYVIVDIENKIQQLLLETPADELRDERISKLVKERAYYERAFKVGLLDDFIDSAKERSQEEEFSNAKTVFDLVLSKKKV</sequence>
<protein>
    <submittedName>
        <fullName evidence="1">Uncharacterized protein</fullName>
    </submittedName>
</protein>
<dbReference type="EMBL" id="JAXUIA010000003">
    <property type="protein sequence ID" value="MEA0975972.1"/>
    <property type="molecule type" value="Genomic_DNA"/>
</dbReference>
<keyword evidence="2" id="KW-1185">Reference proteome</keyword>
<accession>A0ABU5NIV4</accession>
<proteinExistence type="predicted"/>
<gene>
    <name evidence="1" type="ORF">U6C28_06630</name>
</gene>
<evidence type="ECO:0000313" key="2">
    <source>
        <dbReference type="Proteomes" id="UP001289615"/>
    </source>
</evidence>
<name>A0ABU5NIV4_9BACI</name>
<evidence type="ECO:0000313" key="1">
    <source>
        <dbReference type="EMBL" id="MEA0975972.1"/>
    </source>
</evidence>
<dbReference type="RefSeq" id="WP_322611102.1">
    <property type="nucleotide sequence ID" value="NZ_JAXLNX010000006.1"/>
</dbReference>
<organism evidence="1 2">
    <name type="scientific">Lysinibacillus irui</name>
    <dbReference type="NCBI Taxonomy" id="2998077"/>
    <lineage>
        <taxon>Bacteria</taxon>
        <taxon>Bacillati</taxon>
        <taxon>Bacillota</taxon>
        <taxon>Bacilli</taxon>
        <taxon>Bacillales</taxon>
        <taxon>Bacillaceae</taxon>
        <taxon>Lysinibacillus</taxon>
    </lineage>
</organism>